<accession>A0A6I8U4H7</accession>
<protein>
    <submittedName>
        <fullName evidence="1">Uncharacterized protein</fullName>
    </submittedName>
</protein>
<evidence type="ECO:0000313" key="2">
    <source>
        <dbReference type="Proteomes" id="UP000008820"/>
    </source>
</evidence>
<proteinExistence type="predicted"/>
<sequence length="187" mass="21138">MLYGSLVLSLTLFVGYVAAQYDYGETTAIPNYPNYPDYGATDYPTAVTLPPGDYGATDYGVPDYGNPTVPTVGGIDPGLYPNYDNYDVITQTPVISNPTTVAGPCNGLPKTIVNWYLIRRPSSVISARRITPIRHHHAYTAYRYPWSRVYGVAQYRVRSRVAPRRQRIGNYRSYRRGAVSKVMRYYW</sequence>
<dbReference type="OrthoDB" id="7766749at2759"/>
<name>A0A6I8U4H7_AEDAE</name>
<keyword evidence="2" id="KW-1185">Reference proteome</keyword>
<reference evidence="1 2" key="1">
    <citation type="submission" date="2017-06" db="EMBL/GenBank/DDBJ databases">
        <title>Aedes aegypti genome working group (AGWG) sequencing and assembly.</title>
        <authorList>
            <consortium name="Aedes aegypti Genome Working Group (AGWG)"/>
            <person name="Matthews B.J."/>
        </authorList>
    </citation>
    <scope>NUCLEOTIDE SEQUENCE [LARGE SCALE GENOMIC DNA]</scope>
    <source>
        <strain evidence="1 2">LVP_AGWG</strain>
    </source>
</reference>
<dbReference type="AlphaFoldDB" id="A0A6I8U4H7"/>
<reference evidence="1" key="2">
    <citation type="submission" date="2020-05" db="UniProtKB">
        <authorList>
            <consortium name="EnsemblMetazoa"/>
        </authorList>
    </citation>
    <scope>IDENTIFICATION</scope>
    <source>
        <strain evidence="1">LVP_AGWG</strain>
    </source>
</reference>
<dbReference type="InParanoid" id="A0A6I8U4H7"/>
<evidence type="ECO:0000313" key="1">
    <source>
        <dbReference type="EnsemblMetazoa" id="AAEL026576-PA"/>
    </source>
</evidence>
<dbReference type="EnsemblMetazoa" id="AAEL026576-RA">
    <property type="protein sequence ID" value="AAEL026576-PA"/>
    <property type="gene ID" value="AAEL026576"/>
</dbReference>
<organism evidence="1 2">
    <name type="scientific">Aedes aegypti</name>
    <name type="common">Yellowfever mosquito</name>
    <name type="synonym">Culex aegypti</name>
    <dbReference type="NCBI Taxonomy" id="7159"/>
    <lineage>
        <taxon>Eukaryota</taxon>
        <taxon>Metazoa</taxon>
        <taxon>Ecdysozoa</taxon>
        <taxon>Arthropoda</taxon>
        <taxon>Hexapoda</taxon>
        <taxon>Insecta</taxon>
        <taxon>Pterygota</taxon>
        <taxon>Neoptera</taxon>
        <taxon>Endopterygota</taxon>
        <taxon>Diptera</taxon>
        <taxon>Nematocera</taxon>
        <taxon>Culicoidea</taxon>
        <taxon>Culicidae</taxon>
        <taxon>Culicinae</taxon>
        <taxon>Aedini</taxon>
        <taxon>Aedes</taxon>
        <taxon>Stegomyia</taxon>
    </lineage>
</organism>
<gene>
    <name evidence="1" type="primary">110679240</name>
</gene>
<dbReference type="Proteomes" id="UP000008820">
    <property type="component" value="Chromosome 3"/>
</dbReference>